<evidence type="ECO:0000313" key="2">
    <source>
        <dbReference type="EMBL" id="GES24266.1"/>
    </source>
</evidence>
<name>A0A5M3XTR4_9ACTN</name>
<feature type="signal peptide" evidence="1">
    <location>
        <begin position="1"/>
        <end position="23"/>
    </location>
</feature>
<evidence type="ECO:0000256" key="1">
    <source>
        <dbReference type="SAM" id="SignalP"/>
    </source>
</evidence>
<dbReference type="AlphaFoldDB" id="A0A5M3XTR4"/>
<comment type="caution">
    <text evidence="2">The sequence shown here is derived from an EMBL/GenBank/DDBJ whole genome shotgun (WGS) entry which is preliminary data.</text>
</comment>
<accession>A0A5M3XTR4</accession>
<gene>
    <name evidence="2" type="ORF">Aple_071650</name>
</gene>
<dbReference type="RefSeq" id="WP_155349117.1">
    <property type="nucleotide sequence ID" value="NZ_BAAAHM010000005.1"/>
</dbReference>
<keyword evidence="1" id="KW-0732">Signal</keyword>
<proteinExistence type="predicted"/>
<organism evidence="2 3">
    <name type="scientific">Acrocarpospora pleiomorpha</name>
    <dbReference type="NCBI Taxonomy" id="90975"/>
    <lineage>
        <taxon>Bacteria</taxon>
        <taxon>Bacillati</taxon>
        <taxon>Actinomycetota</taxon>
        <taxon>Actinomycetes</taxon>
        <taxon>Streptosporangiales</taxon>
        <taxon>Streptosporangiaceae</taxon>
        <taxon>Acrocarpospora</taxon>
    </lineage>
</organism>
<dbReference type="Proteomes" id="UP000377595">
    <property type="component" value="Unassembled WGS sequence"/>
</dbReference>
<keyword evidence="3" id="KW-1185">Reference proteome</keyword>
<feature type="chain" id="PRO_5024281667" evidence="1">
    <location>
        <begin position="24"/>
        <end position="307"/>
    </location>
</feature>
<protein>
    <submittedName>
        <fullName evidence="2">Uncharacterized protein</fullName>
    </submittedName>
</protein>
<dbReference type="OrthoDB" id="1157227at2"/>
<sequence length="307" mass="33766">MARRWIAGLATTALLLSATPAHAAVSDADLAYRWAPIHYQDSASSKYIADYLASVDYDGDWNTRNNWDNLDANASRLAGTVYYSVVETGTHWFITYGYFHARDWKLLGSHENDMEGLLLTVNKDGSTFGTLQAMITLSHDNFYSYTPTGSPFTNGRENIDGTLITQLWDGEQHPTSFQETKGHGCKAWNGAGFPGGDGIIYFPSRGAGEVPSGGNDRSVAYQLVDIFGPGGLWERRNDPQPYASWGTFAGDNGTDNAAHAPWAWDDFNDGSDLQQGVIATDPAYLTAVYFGNLGTFSLDYTRNTYRQ</sequence>
<reference evidence="2 3" key="1">
    <citation type="submission" date="2019-10" db="EMBL/GenBank/DDBJ databases">
        <title>Whole genome shotgun sequence of Acrocarpospora pleiomorpha NBRC 16267.</title>
        <authorList>
            <person name="Ichikawa N."/>
            <person name="Kimura A."/>
            <person name="Kitahashi Y."/>
            <person name="Komaki H."/>
            <person name="Oguchi A."/>
        </authorList>
    </citation>
    <scope>NUCLEOTIDE SEQUENCE [LARGE SCALE GENOMIC DNA]</scope>
    <source>
        <strain evidence="2 3">NBRC 16267</strain>
    </source>
</reference>
<evidence type="ECO:0000313" key="3">
    <source>
        <dbReference type="Proteomes" id="UP000377595"/>
    </source>
</evidence>
<dbReference type="EMBL" id="BLAF01000049">
    <property type="protein sequence ID" value="GES24266.1"/>
    <property type="molecule type" value="Genomic_DNA"/>
</dbReference>